<organism evidence="1 2">
    <name type="scientific">Dyella kyungheensis</name>
    <dbReference type="NCBI Taxonomy" id="1242174"/>
    <lineage>
        <taxon>Bacteria</taxon>
        <taxon>Pseudomonadati</taxon>
        <taxon>Pseudomonadota</taxon>
        <taxon>Gammaproteobacteria</taxon>
        <taxon>Lysobacterales</taxon>
        <taxon>Rhodanobacteraceae</taxon>
        <taxon>Dyella</taxon>
    </lineage>
</organism>
<reference evidence="1 2" key="1">
    <citation type="submission" date="2020-10" db="EMBL/GenBank/DDBJ databases">
        <title>Phylogeny of dyella-like bacteria.</title>
        <authorList>
            <person name="Fu J."/>
        </authorList>
    </citation>
    <scope>NUCLEOTIDE SEQUENCE [LARGE SCALE GENOMIC DNA]</scope>
    <source>
        <strain evidence="1 2">THG-B117</strain>
    </source>
</reference>
<dbReference type="SUPFAM" id="SSF53335">
    <property type="entry name" value="S-adenosyl-L-methionine-dependent methyltransferases"/>
    <property type="match status" value="1"/>
</dbReference>
<dbReference type="Gene3D" id="3.40.50.150">
    <property type="entry name" value="Vaccinia Virus protein VP39"/>
    <property type="match status" value="1"/>
</dbReference>
<sequence>MQETSLPEEDIALPAAPIATSNPSVRKSAPASLPPVWQSRYGIVLADASEKQLTQSLGAYGEWVEQELDLVGVLLEEGQVVLEYGAELGAHTLWLSRMVGPHGTVYAVEPDRLEHIALCSTLALNQVRNVHPIHASLGDSASETVSEASDGRPAEAVRQIELDSLRLGELNLLKINPRGALLSVLAGGDAVISNQMPAIYFRLSSAELAIKEIAALKARGYRCWSHLPYLHNADNFLGSKTNIFPGSVSQNVIAVHKSRSADFGHLPEL</sequence>
<protein>
    <recommendedName>
        <fullName evidence="3">FkbM family methyltransferase</fullName>
    </recommendedName>
</protein>
<evidence type="ECO:0000313" key="2">
    <source>
        <dbReference type="Proteomes" id="UP001430065"/>
    </source>
</evidence>
<evidence type="ECO:0000313" key="1">
    <source>
        <dbReference type="EMBL" id="MBM7121407.1"/>
    </source>
</evidence>
<keyword evidence="2" id="KW-1185">Reference proteome</keyword>
<proteinExistence type="predicted"/>
<accession>A0ABS2JSJ7</accession>
<name>A0ABS2JSJ7_9GAMM</name>
<dbReference type="EMBL" id="JADIKC010000003">
    <property type="protein sequence ID" value="MBM7121407.1"/>
    <property type="molecule type" value="Genomic_DNA"/>
</dbReference>
<gene>
    <name evidence="1" type="ORF">ISP20_09600</name>
</gene>
<evidence type="ECO:0008006" key="3">
    <source>
        <dbReference type="Google" id="ProtNLM"/>
    </source>
</evidence>
<dbReference type="InterPro" id="IPR029063">
    <property type="entry name" value="SAM-dependent_MTases_sf"/>
</dbReference>
<dbReference type="Proteomes" id="UP001430065">
    <property type="component" value="Unassembled WGS sequence"/>
</dbReference>
<dbReference type="RefSeq" id="WP_204635798.1">
    <property type="nucleotide sequence ID" value="NZ_JADIKC010000003.1"/>
</dbReference>
<comment type="caution">
    <text evidence="1">The sequence shown here is derived from an EMBL/GenBank/DDBJ whole genome shotgun (WGS) entry which is preliminary data.</text>
</comment>